<evidence type="ECO:0000313" key="5">
    <source>
        <dbReference type="EMBL" id="SUI73927.1"/>
    </source>
</evidence>
<dbReference type="InterPro" id="IPR036390">
    <property type="entry name" value="WH_DNA-bd_sf"/>
</dbReference>
<organism evidence="5 6">
    <name type="scientific">Serratia quinivorans</name>
    <dbReference type="NCBI Taxonomy" id="137545"/>
    <lineage>
        <taxon>Bacteria</taxon>
        <taxon>Pseudomonadati</taxon>
        <taxon>Pseudomonadota</taxon>
        <taxon>Gammaproteobacteria</taxon>
        <taxon>Enterobacterales</taxon>
        <taxon>Yersiniaceae</taxon>
        <taxon>Serratia</taxon>
    </lineage>
</organism>
<evidence type="ECO:0000256" key="2">
    <source>
        <dbReference type="ARBA" id="ARBA00023125"/>
    </source>
</evidence>
<keyword evidence="2" id="KW-0238">DNA-binding</keyword>
<dbReference type="AlphaFoldDB" id="A0A2X2GXT1"/>
<dbReference type="PANTHER" id="PTHR33204">
    <property type="entry name" value="TRANSCRIPTIONAL REGULATOR, MARR FAMILY"/>
    <property type="match status" value="1"/>
</dbReference>
<proteinExistence type="predicted"/>
<dbReference type="GeneID" id="74952249"/>
<dbReference type="Gene3D" id="1.10.10.10">
    <property type="entry name" value="Winged helix-like DNA-binding domain superfamily/Winged helix DNA-binding domain"/>
    <property type="match status" value="1"/>
</dbReference>
<name>A0A2X2GXT1_9GAMM</name>
<dbReference type="PANTHER" id="PTHR33204:SF39">
    <property type="entry name" value="TRANSCRIPTIONAL REGULATORY PROTEIN"/>
    <property type="match status" value="1"/>
</dbReference>
<dbReference type="GO" id="GO:0003677">
    <property type="term" value="F:DNA binding"/>
    <property type="evidence" value="ECO:0007669"/>
    <property type="project" value="UniProtKB-KW"/>
</dbReference>
<dbReference type="PROSITE" id="PS51118">
    <property type="entry name" value="HTH_HXLR"/>
    <property type="match status" value="1"/>
</dbReference>
<dbReference type="EMBL" id="UGYN01000002">
    <property type="protein sequence ID" value="SUI73927.1"/>
    <property type="molecule type" value="Genomic_DNA"/>
</dbReference>
<gene>
    <name evidence="5" type="primary">ytcD</name>
    <name evidence="5" type="ORF">NCTC11544_03424</name>
</gene>
<sequence>MKLNDEQKTKFAAICSALSDEDDGLKREVLAHTGNRWSLSIIYTLGTHGPLRHAELGRALSGVTQRMLTRTLRHLERDGLITRHDYQQKYPHPHVEYQLTPIGEGVLINMLPMWEWILSNMAEIRDSRSKFMAGAMDVQGENTATQLGFLPKKQF</sequence>
<keyword evidence="1" id="KW-0805">Transcription regulation</keyword>
<evidence type="ECO:0000259" key="4">
    <source>
        <dbReference type="PROSITE" id="PS51118"/>
    </source>
</evidence>
<dbReference type="SUPFAM" id="SSF46785">
    <property type="entry name" value="Winged helix' DNA-binding domain"/>
    <property type="match status" value="1"/>
</dbReference>
<dbReference type="InterPro" id="IPR036388">
    <property type="entry name" value="WH-like_DNA-bd_sf"/>
</dbReference>
<protein>
    <submittedName>
        <fullName evidence="5">Uncharacterized HTH-type transcriptional regulator ytcD</fullName>
    </submittedName>
</protein>
<evidence type="ECO:0000256" key="1">
    <source>
        <dbReference type="ARBA" id="ARBA00023015"/>
    </source>
</evidence>
<dbReference type="Pfam" id="PF01638">
    <property type="entry name" value="HxlR"/>
    <property type="match status" value="1"/>
</dbReference>
<feature type="domain" description="HTH hxlR-type" evidence="4">
    <location>
        <begin position="15"/>
        <end position="125"/>
    </location>
</feature>
<reference evidence="5 6" key="1">
    <citation type="submission" date="2018-06" db="EMBL/GenBank/DDBJ databases">
        <authorList>
            <consortium name="Pathogen Informatics"/>
            <person name="Doyle S."/>
        </authorList>
    </citation>
    <scope>NUCLEOTIDE SEQUENCE [LARGE SCALE GENOMIC DNA]</scope>
    <source>
        <strain evidence="5 6">NCTC11544</strain>
    </source>
</reference>
<evidence type="ECO:0000256" key="3">
    <source>
        <dbReference type="ARBA" id="ARBA00023163"/>
    </source>
</evidence>
<accession>A0A2X2GXT1</accession>
<evidence type="ECO:0000313" key="6">
    <source>
        <dbReference type="Proteomes" id="UP000255529"/>
    </source>
</evidence>
<keyword evidence="3" id="KW-0804">Transcription</keyword>
<dbReference type="InterPro" id="IPR002577">
    <property type="entry name" value="HTH_HxlR"/>
</dbReference>
<dbReference type="RefSeq" id="WP_112363203.1">
    <property type="nucleotide sequence ID" value="NZ_CAMIRW010000002.1"/>
</dbReference>
<dbReference type="Proteomes" id="UP000255529">
    <property type="component" value="Unassembled WGS sequence"/>
</dbReference>